<name>A0A392VT97_9FABA</name>
<keyword evidence="2" id="KW-1185">Reference proteome</keyword>
<protein>
    <submittedName>
        <fullName evidence="1">Uncharacterized protein</fullName>
    </submittedName>
</protein>
<dbReference type="EMBL" id="LXQA011273463">
    <property type="protein sequence ID" value="MCI91486.1"/>
    <property type="molecule type" value="Genomic_DNA"/>
</dbReference>
<accession>A0A392VT97</accession>
<reference evidence="1 2" key="1">
    <citation type="journal article" date="2018" name="Front. Plant Sci.">
        <title>Red Clover (Trifolium pratense) and Zigzag Clover (T. medium) - A Picture of Genomic Similarities and Differences.</title>
        <authorList>
            <person name="Dluhosova J."/>
            <person name="Istvanek J."/>
            <person name="Nedelnik J."/>
            <person name="Repkova J."/>
        </authorList>
    </citation>
    <scope>NUCLEOTIDE SEQUENCE [LARGE SCALE GENOMIC DNA]</scope>
    <source>
        <strain evidence="2">cv. 10/8</strain>
        <tissue evidence="1">Leaf</tissue>
    </source>
</reference>
<comment type="caution">
    <text evidence="1">The sequence shown here is derived from an EMBL/GenBank/DDBJ whole genome shotgun (WGS) entry which is preliminary data.</text>
</comment>
<dbReference type="AlphaFoldDB" id="A0A392VT97"/>
<evidence type="ECO:0000313" key="2">
    <source>
        <dbReference type="Proteomes" id="UP000265520"/>
    </source>
</evidence>
<feature type="non-terminal residue" evidence="1">
    <location>
        <position position="1"/>
    </location>
</feature>
<evidence type="ECO:0000313" key="1">
    <source>
        <dbReference type="EMBL" id="MCI91486.1"/>
    </source>
</evidence>
<proteinExistence type="predicted"/>
<sequence>VMIRCLRSVVEDAAAIGEEK</sequence>
<dbReference type="Proteomes" id="UP000265520">
    <property type="component" value="Unassembled WGS sequence"/>
</dbReference>
<organism evidence="1 2">
    <name type="scientific">Trifolium medium</name>
    <dbReference type="NCBI Taxonomy" id="97028"/>
    <lineage>
        <taxon>Eukaryota</taxon>
        <taxon>Viridiplantae</taxon>
        <taxon>Streptophyta</taxon>
        <taxon>Embryophyta</taxon>
        <taxon>Tracheophyta</taxon>
        <taxon>Spermatophyta</taxon>
        <taxon>Magnoliopsida</taxon>
        <taxon>eudicotyledons</taxon>
        <taxon>Gunneridae</taxon>
        <taxon>Pentapetalae</taxon>
        <taxon>rosids</taxon>
        <taxon>fabids</taxon>
        <taxon>Fabales</taxon>
        <taxon>Fabaceae</taxon>
        <taxon>Papilionoideae</taxon>
        <taxon>50 kb inversion clade</taxon>
        <taxon>NPAAA clade</taxon>
        <taxon>Hologalegina</taxon>
        <taxon>IRL clade</taxon>
        <taxon>Trifolieae</taxon>
        <taxon>Trifolium</taxon>
    </lineage>
</organism>